<dbReference type="EMBL" id="BABT02000067">
    <property type="protein sequence ID" value="GAA95830.1"/>
    <property type="molecule type" value="Genomic_DNA"/>
</dbReference>
<feature type="compositionally biased region" description="Low complexity" evidence="1">
    <location>
        <begin position="721"/>
        <end position="737"/>
    </location>
</feature>
<dbReference type="SUPFAM" id="SSF81901">
    <property type="entry name" value="HCP-like"/>
    <property type="match status" value="1"/>
</dbReference>
<feature type="region of interest" description="Disordered" evidence="1">
    <location>
        <begin position="543"/>
        <end position="564"/>
    </location>
</feature>
<feature type="compositionally biased region" description="Polar residues" evidence="1">
    <location>
        <begin position="88"/>
        <end position="107"/>
    </location>
</feature>
<dbReference type="OrthoDB" id="2148946at2759"/>
<dbReference type="STRING" id="764103.G7DZ20"/>
<feature type="region of interest" description="Disordered" evidence="1">
    <location>
        <begin position="19"/>
        <end position="329"/>
    </location>
</feature>
<dbReference type="InterPro" id="IPR006597">
    <property type="entry name" value="Sel1-like"/>
</dbReference>
<feature type="region of interest" description="Disordered" evidence="1">
    <location>
        <begin position="576"/>
        <end position="801"/>
    </location>
</feature>
<evidence type="ECO:0008006" key="4">
    <source>
        <dbReference type="Google" id="ProtNLM"/>
    </source>
</evidence>
<protein>
    <recommendedName>
        <fullName evidence="4">HCP-like protein</fullName>
    </recommendedName>
</protein>
<feature type="compositionally biased region" description="Basic residues" evidence="1">
    <location>
        <begin position="78"/>
        <end position="87"/>
    </location>
</feature>
<sequence length="1023" mass="112230">MPSIDYVPQIDPRASFSLAQAPGSQRRLADSHTSSFTRATPSPHPAHPPETNKGFYRERGYKNDPPASDARPISAGSQRRKLTKRRQNAPQHVNATVEANSPLLQTNEVREGHSRSVGLSYYFTEPPSVDDYIARDPEQPREQDERQQQEQYYLPQIQPCIPTGSPAQAHPESQQRDNNQSRQSSRTVGGQSNAHGRPIVPPRQAPAVPYAPRDPEAVQARSPLAQLAHSSQRTAASTRETIRKRQQDEQMTHATPADQQQDGLSYLSGHVQGSTSYRSDEAELHNGRYPHDEQHHYDSGPQDSYSTRPVPPTRAQHRHTSSHGSSVYSVSSLKASASANDIARSLRSDEPGLPPARLPYAGSANAHKRGPSESSNHMLSANGTRLTDAFRLSYATNQTESESLVDHVSSTLSPVDSLQHDATLVRPLHGHPGLALSSLARDASQRTHATKYSSSGTAVLDQNPFKYQGLAEDGRTSGEMAPCSPDSDYRSTASDALARSSEEQNSRPVHTAGYLGLSIQQERPTSAISTIGDLVWQPSDARPTSIATRHRSHTLSSLGGRNFSRPMRNITAAANNLHLDDPAPISPPGPAKLQRRQSNRSARSSGSTSPKESLKSRLSMRSMKLRLETRYTRGAASPSDSSPLQVPRTPIDPPRITLSHIPDPQLGSPDDYYQQALSATEARETKPKHWPNQPAMPDSLGEVRPLRTEESRQRAAHSQTPPRSSSRQNLSRSQSPSTVGESPQINTSPFLNAQTPPLPSGPFTDHDASHLSSARPSQSRLASNQMSPPSPVHSACSTDSFHPVPVQSSTFAKTKATLISSVPQTQRGKADPPQLNTQDPIHCLQLGIDFHERGDLPRSALYFERSASLQGGCGTGMLMWGLALRHGWGVQQNQSTGFAFIKRAAESVVDNLEYAVQHPDDIAHGKTPPQINKAELVLAVYELAQCMLRGWGTKKDKKRALKYFELAAKLGDADAQQELGYCYQFGKGCPKDLKKAAHYYRLAEQQGFQTFGLQWIHKPKWQD</sequence>
<evidence type="ECO:0000313" key="3">
    <source>
        <dbReference type="Proteomes" id="UP000009131"/>
    </source>
</evidence>
<feature type="compositionally biased region" description="Polar residues" evidence="1">
    <location>
        <begin position="228"/>
        <end position="239"/>
    </location>
</feature>
<feature type="compositionally biased region" description="Low complexity" evidence="1">
    <location>
        <begin position="599"/>
        <end position="609"/>
    </location>
</feature>
<keyword evidence="3" id="KW-1185">Reference proteome</keyword>
<dbReference type="eggNOG" id="ENOG502QV88">
    <property type="taxonomic scope" value="Eukaryota"/>
</dbReference>
<feature type="compositionally biased region" description="Polar residues" evidence="1">
    <location>
        <begin position="31"/>
        <end position="40"/>
    </location>
</feature>
<reference evidence="2 3" key="1">
    <citation type="journal article" date="2011" name="J. Gen. Appl. Microbiol.">
        <title>Draft genome sequencing of the enigmatic basidiomycete Mixia osmundae.</title>
        <authorList>
            <person name="Nishida H."/>
            <person name="Nagatsuka Y."/>
            <person name="Sugiyama J."/>
        </authorList>
    </citation>
    <scope>NUCLEOTIDE SEQUENCE [LARGE SCALE GENOMIC DNA]</scope>
    <source>
        <strain evidence="3">CBS 9802 / IAM 14324 / JCM 22182 / KY 12970</strain>
    </source>
</reference>
<dbReference type="HOGENOM" id="CLU_295616_0_0_1"/>
<reference evidence="2 3" key="2">
    <citation type="journal article" date="2012" name="Open Biol.">
        <title>Characteristics of nucleosomes and linker DNA regions on the genome of the basidiomycete Mixia osmundae revealed by mono- and dinucleosome mapping.</title>
        <authorList>
            <person name="Nishida H."/>
            <person name="Kondo S."/>
            <person name="Matsumoto T."/>
            <person name="Suzuki Y."/>
            <person name="Yoshikawa H."/>
            <person name="Taylor T.D."/>
            <person name="Sugiyama J."/>
        </authorList>
    </citation>
    <scope>NUCLEOTIDE SEQUENCE [LARGE SCALE GENOMIC DNA]</scope>
    <source>
        <strain evidence="3">CBS 9802 / IAM 14324 / JCM 22182 / KY 12970</strain>
    </source>
</reference>
<feature type="compositionally biased region" description="Polar residues" evidence="1">
    <location>
        <begin position="738"/>
        <end position="755"/>
    </location>
</feature>
<feature type="compositionally biased region" description="Polar residues" evidence="1">
    <location>
        <begin position="770"/>
        <end position="787"/>
    </location>
</feature>
<dbReference type="GO" id="GO:0032153">
    <property type="term" value="C:cell division site"/>
    <property type="evidence" value="ECO:0007669"/>
    <property type="project" value="TreeGrafter"/>
</dbReference>
<feature type="compositionally biased region" description="Low complexity" evidence="1">
    <location>
        <begin position="149"/>
        <end position="159"/>
    </location>
</feature>
<feature type="compositionally biased region" description="Basic and acidic residues" evidence="1">
    <location>
        <begin position="132"/>
        <end position="148"/>
    </location>
</feature>
<feature type="region of interest" description="Disordered" evidence="1">
    <location>
        <begin position="346"/>
        <end position="380"/>
    </location>
</feature>
<dbReference type="PANTHER" id="PTHR43628:SF1">
    <property type="entry name" value="CHITIN SYNTHASE REGULATORY FACTOR 2-RELATED"/>
    <property type="match status" value="1"/>
</dbReference>
<comment type="caution">
    <text evidence="2">The sequence shown here is derived from an EMBL/GenBank/DDBJ whole genome shotgun (WGS) entry which is preliminary data.</text>
</comment>
<feature type="compositionally biased region" description="Low complexity" evidence="1">
    <location>
        <begin position="176"/>
        <end position="186"/>
    </location>
</feature>
<organism evidence="2 3">
    <name type="scientific">Mixia osmundae (strain CBS 9802 / IAM 14324 / JCM 22182 / KY 12970)</name>
    <dbReference type="NCBI Taxonomy" id="764103"/>
    <lineage>
        <taxon>Eukaryota</taxon>
        <taxon>Fungi</taxon>
        <taxon>Dikarya</taxon>
        <taxon>Basidiomycota</taxon>
        <taxon>Pucciniomycotina</taxon>
        <taxon>Mixiomycetes</taxon>
        <taxon>Mixiales</taxon>
        <taxon>Mixiaceae</taxon>
        <taxon>Mixia</taxon>
    </lineage>
</organism>
<dbReference type="InterPro" id="IPR011990">
    <property type="entry name" value="TPR-like_helical_dom_sf"/>
</dbReference>
<dbReference type="Proteomes" id="UP000009131">
    <property type="component" value="Unassembled WGS sequence"/>
</dbReference>
<dbReference type="InParanoid" id="G7DZ20"/>
<dbReference type="PANTHER" id="PTHR43628">
    <property type="entry name" value="ACTIVATOR OF C KINASE PROTEIN 1-RELATED"/>
    <property type="match status" value="1"/>
</dbReference>
<gene>
    <name evidence="2" type="primary">Mo02487</name>
    <name evidence="2" type="ORF">E5Q_02487</name>
</gene>
<feature type="region of interest" description="Disordered" evidence="1">
    <location>
        <begin position="819"/>
        <end position="838"/>
    </location>
</feature>
<evidence type="ECO:0000313" key="2">
    <source>
        <dbReference type="EMBL" id="GAA95830.1"/>
    </source>
</evidence>
<dbReference type="GO" id="GO:0010972">
    <property type="term" value="P:negative regulation of G2/M transition of mitotic cell cycle"/>
    <property type="evidence" value="ECO:0007669"/>
    <property type="project" value="TreeGrafter"/>
</dbReference>
<feature type="compositionally biased region" description="Basic and acidic residues" evidence="1">
    <location>
        <begin position="704"/>
        <end position="713"/>
    </location>
</feature>
<evidence type="ECO:0000256" key="1">
    <source>
        <dbReference type="SAM" id="MobiDB-lite"/>
    </source>
</evidence>
<proteinExistence type="predicted"/>
<dbReference type="AlphaFoldDB" id="G7DZ20"/>
<dbReference type="SMART" id="SM00671">
    <property type="entry name" value="SEL1"/>
    <property type="match status" value="4"/>
</dbReference>
<dbReference type="Pfam" id="PF08238">
    <property type="entry name" value="Sel1"/>
    <property type="match status" value="3"/>
</dbReference>
<name>G7DZ20_MIXOS</name>
<feature type="compositionally biased region" description="Basic and acidic residues" evidence="1">
    <location>
        <begin position="240"/>
        <end position="251"/>
    </location>
</feature>
<feature type="region of interest" description="Disordered" evidence="1">
    <location>
        <begin position="463"/>
        <end position="494"/>
    </location>
</feature>
<feature type="compositionally biased region" description="Basic and acidic residues" evidence="1">
    <location>
        <begin position="278"/>
        <end position="298"/>
    </location>
</feature>
<dbReference type="InterPro" id="IPR052945">
    <property type="entry name" value="Mitotic_Regulator"/>
</dbReference>
<dbReference type="RefSeq" id="XP_014566831.1">
    <property type="nucleotide sequence ID" value="XM_014711345.1"/>
</dbReference>
<accession>G7DZ20</accession>
<dbReference type="Gene3D" id="1.25.40.10">
    <property type="entry name" value="Tetratricopeptide repeat domain"/>
    <property type="match status" value="1"/>
</dbReference>